<dbReference type="Proteomes" id="UP000726737">
    <property type="component" value="Unassembled WGS sequence"/>
</dbReference>
<comment type="caution">
    <text evidence="2">The sequence shown here is derived from an EMBL/GenBank/DDBJ whole genome shotgun (WGS) entry which is preliminary data.</text>
</comment>
<feature type="region of interest" description="Disordered" evidence="1">
    <location>
        <begin position="28"/>
        <end position="57"/>
    </location>
</feature>
<evidence type="ECO:0000313" key="2">
    <source>
        <dbReference type="EMBL" id="KAG0246970.1"/>
    </source>
</evidence>
<gene>
    <name evidence="2" type="ORF">BG011_002225</name>
</gene>
<evidence type="ECO:0000313" key="3">
    <source>
        <dbReference type="Proteomes" id="UP000726737"/>
    </source>
</evidence>
<dbReference type="AlphaFoldDB" id="A0A9P6TUB7"/>
<accession>A0A9P6TUB7</accession>
<dbReference type="EMBL" id="JAAAJA010001686">
    <property type="protein sequence ID" value="KAG0246970.1"/>
    <property type="molecule type" value="Genomic_DNA"/>
</dbReference>
<reference evidence="2" key="1">
    <citation type="journal article" date="2020" name="Fungal Divers.">
        <title>Resolving the Mortierellaceae phylogeny through synthesis of multi-gene phylogenetics and phylogenomics.</title>
        <authorList>
            <person name="Vandepol N."/>
            <person name="Liber J."/>
            <person name="Desiro A."/>
            <person name="Na H."/>
            <person name="Kennedy M."/>
            <person name="Barry K."/>
            <person name="Grigoriev I.V."/>
            <person name="Miller A.N."/>
            <person name="O'Donnell K."/>
            <person name="Stajich J.E."/>
            <person name="Bonito G."/>
        </authorList>
    </citation>
    <scope>NUCLEOTIDE SEQUENCE</scope>
    <source>
        <strain evidence="2">KOD948</strain>
    </source>
</reference>
<feature type="non-terminal residue" evidence="2">
    <location>
        <position position="57"/>
    </location>
</feature>
<name>A0A9P6TUB7_9FUNG</name>
<sequence>MGAINSIAINETFKDFFLSAESVALVDEASGDESDDSSDRDYSPENSNPRTLVPDIS</sequence>
<organism evidence="2 3">
    <name type="scientific">Mortierella polycephala</name>
    <dbReference type="NCBI Taxonomy" id="41804"/>
    <lineage>
        <taxon>Eukaryota</taxon>
        <taxon>Fungi</taxon>
        <taxon>Fungi incertae sedis</taxon>
        <taxon>Mucoromycota</taxon>
        <taxon>Mortierellomycotina</taxon>
        <taxon>Mortierellomycetes</taxon>
        <taxon>Mortierellales</taxon>
        <taxon>Mortierellaceae</taxon>
        <taxon>Mortierella</taxon>
    </lineage>
</organism>
<proteinExistence type="predicted"/>
<keyword evidence="3" id="KW-1185">Reference proteome</keyword>
<evidence type="ECO:0000256" key="1">
    <source>
        <dbReference type="SAM" id="MobiDB-lite"/>
    </source>
</evidence>
<protein>
    <submittedName>
        <fullName evidence="2">Uncharacterized protein</fullName>
    </submittedName>
</protein>